<dbReference type="EMBL" id="BPLR01013504">
    <property type="protein sequence ID" value="GIY61709.1"/>
    <property type="molecule type" value="Genomic_DNA"/>
</dbReference>
<keyword evidence="3" id="KW-1185">Reference proteome</keyword>
<feature type="non-terminal residue" evidence="2">
    <location>
        <position position="1"/>
    </location>
</feature>
<gene>
    <name evidence="2" type="primary">AVEN_154558_1</name>
    <name evidence="2" type="ORF">CEXT_157411</name>
</gene>
<protein>
    <submittedName>
        <fullName evidence="2">Uncharacterized protein</fullName>
    </submittedName>
</protein>
<dbReference type="AlphaFoldDB" id="A0AAV4UVI3"/>
<feature type="region of interest" description="Disordered" evidence="1">
    <location>
        <begin position="165"/>
        <end position="187"/>
    </location>
</feature>
<accession>A0AAV4UVI3</accession>
<reference evidence="2 3" key="1">
    <citation type="submission" date="2021-06" db="EMBL/GenBank/DDBJ databases">
        <title>Caerostris extrusa draft genome.</title>
        <authorList>
            <person name="Kono N."/>
            <person name="Arakawa K."/>
        </authorList>
    </citation>
    <scope>NUCLEOTIDE SEQUENCE [LARGE SCALE GENOMIC DNA]</scope>
</reference>
<dbReference type="Proteomes" id="UP001054945">
    <property type="component" value="Unassembled WGS sequence"/>
</dbReference>
<sequence>PQATVSRIAATSERFTSGMQHSPRATQRGDGLLDQLLHIDISPKNLPALSLIKHYGASQNACAYSIEKERIAPDGVSSNSQLDMEFSRQGFIDDVQIRNINETTTSNYELGSPPWKLRRRSVLRSANICSTSQVIAHFLPRTCPFKVLVPTATKSSCCLTTEVNQGNTSSEPNRRAKKMSRPAVVSPPFPRGLKITENYGSDGSINTRENSSNVIESEICELRQLQRFRADVLRTIREGCV</sequence>
<proteinExistence type="predicted"/>
<evidence type="ECO:0000313" key="2">
    <source>
        <dbReference type="EMBL" id="GIY61709.1"/>
    </source>
</evidence>
<evidence type="ECO:0000256" key="1">
    <source>
        <dbReference type="SAM" id="MobiDB-lite"/>
    </source>
</evidence>
<comment type="caution">
    <text evidence="2">The sequence shown here is derived from an EMBL/GenBank/DDBJ whole genome shotgun (WGS) entry which is preliminary data.</text>
</comment>
<name>A0AAV4UVI3_CAEEX</name>
<organism evidence="2 3">
    <name type="scientific">Caerostris extrusa</name>
    <name type="common">Bark spider</name>
    <name type="synonym">Caerostris bankana</name>
    <dbReference type="NCBI Taxonomy" id="172846"/>
    <lineage>
        <taxon>Eukaryota</taxon>
        <taxon>Metazoa</taxon>
        <taxon>Ecdysozoa</taxon>
        <taxon>Arthropoda</taxon>
        <taxon>Chelicerata</taxon>
        <taxon>Arachnida</taxon>
        <taxon>Araneae</taxon>
        <taxon>Araneomorphae</taxon>
        <taxon>Entelegynae</taxon>
        <taxon>Araneoidea</taxon>
        <taxon>Araneidae</taxon>
        <taxon>Caerostris</taxon>
    </lineage>
</organism>
<evidence type="ECO:0000313" key="3">
    <source>
        <dbReference type="Proteomes" id="UP001054945"/>
    </source>
</evidence>